<feature type="signal peptide" evidence="2">
    <location>
        <begin position="1"/>
        <end position="27"/>
    </location>
</feature>
<evidence type="ECO:0000256" key="1">
    <source>
        <dbReference type="SAM" id="MobiDB-lite"/>
    </source>
</evidence>
<keyword evidence="4" id="KW-1185">Reference proteome</keyword>
<feature type="chain" id="PRO_5045535245" description="DUF4352 domain-containing protein" evidence="2">
    <location>
        <begin position="28"/>
        <end position="298"/>
    </location>
</feature>
<keyword evidence="2" id="KW-0732">Signal</keyword>
<gene>
    <name evidence="3" type="ORF">ACFPK8_00700</name>
</gene>
<dbReference type="Proteomes" id="UP001595937">
    <property type="component" value="Unassembled WGS sequence"/>
</dbReference>
<feature type="region of interest" description="Disordered" evidence="1">
    <location>
        <begin position="26"/>
        <end position="153"/>
    </location>
</feature>
<evidence type="ECO:0000256" key="2">
    <source>
        <dbReference type="SAM" id="SignalP"/>
    </source>
</evidence>
<reference evidence="4" key="1">
    <citation type="journal article" date="2019" name="Int. J. Syst. Evol. Microbiol.">
        <title>The Global Catalogue of Microorganisms (GCM) 10K type strain sequencing project: providing services to taxonomists for standard genome sequencing and annotation.</title>
        <authorList>
            <consortium name="The Broad Institute Genomics Platform"/>
            <consortium name="The Broad Institute Genome Sequencing Center for Infectious Disease"/>
            <person name="Wu L."/>
            <person name="Ma J."/>
        </authorList>
    </citation>
    <scope>NUCLEOTIDE SEQUENCE [LARGE SCALE GENOMIC DNA]</scope>
    <source>
        <strain evidence="4">CGMCC 1.16455</strain>
    </source>
</reference>
<sequence length="298" mass="30507">MTRTIYARGAALAAATMLALTACGSFGETEADREPAEQGQGQDREGDGADEGDGQGDDAEGASEDGSSAEERDDSDGDTSEDTGSGDEADDSADEGSDGDTASGEDAGADDAEGTDADAGTDTDTDTTDQGDDAADGEDAAAGEDTAAAGEPTVVEIGTELVDEETGDVVTILSAVRGNPTDFYAATDNPDGEMIYLEVTVTPGGQYGGVVSQSDFYLEDDGEEVNYAASADEELTAAGFEYFEGAPRRDGEATGYIPIYVETTGDTLTGSYVRPEAEVIGEDTVIPEFRGEFEIPAV</sequence>
<evidence type="ECO:0000313" key="4">
    <source>
        <dbReference type="Proteomes" id="UP001595937"/>
    </source>
</evidence>
<evidence type="ECO:0000313" key="3">
    <source>
        <dbReference type="EMBL" id="MFC5296025.1"/>
    </source>
</evidence>
<accession>A0ABW0FBU4</accession>
<dbReference type="RefSeq" id="WP_343925245.1">
    <property type="nucleotide sequence ID" value="NZ_BAAAIR010000045.1"/>
</dbReference>
<dbReference type="GeneID" id="303298241"/>
<protein>
    <recommendedName>
        <fullName evidence="5">DUF4352 domain-containing protein</fullName>
    </recommendedName>
</protein>
<name>A0ABW0FBU4_9MICO</name>
<evidence type="ECO:0008006" key="5">
    <source>
        <dbReference type="Google" id="ProtNLM"/>
    </source>
</evidence>
<feature type="compositionally biased region" description="Acidic residues" evidence="1">
    <location>
        <begin position="107"/>
        <end position="142"/>
    </location>
</feature>
<feature type="compositionally biased region" description="Acidic residues" evidence="1">
    <location>
        <begin position="48"/>
        <end position="98"/>
    </location>
</feature>
<dbReference type="EMBL" id="JBHSLN010000003">
    <property type="protein sequence ID" value="MFC5296025.1"/>
    <property type="molecule type" value="Genomic_DNA"/>
</dbReference>
<proteinExistence type="predicted"/>
<dbReference type="PROSITE" id="PS51257">
    <property type="entry name" value="PROKAR_LIPOPROTEIN"/>
    <property type="match status" value="1"/>
</dbReference>
<feature type="compositionally biased region" description="Basic and acidic residues" evidence="1">
    <location>
        <begin position="30"/>
        <end position="47"/>
    </location>
</feature>
<organism evidence="3 4">
    <name type="scientific">Brachybacterium tyrofermentans</name>
    <dbReference type="NCBI Taxonomy" id="47848"/>
    <lineage>
        <taxon>Bacteria</taxon>
        <taxon>Bacillati</taxon>
        <taxon>Actinomycetota</taxon>
        <taxon>Actinomycetes</taxon>
        <taxon>Micrococcales</taxon>
        <taxon>Dermabacteraceae</taxon>
        <taxon>Brachybacterium</taxon>
    </lineage>
</organism>
<comment type="caution">
    <text evidence="3">The sequence shown here is derived from an EMBL/GenBank/DDBJ whole genome shotgun (WGS) entry which is preliminary data.</text>
</comment>